<dbReference type="RefSeq" id="WP_344890943.1">
    <property type="nucleotide sequence ID" value="NZ_BAABAS010000004.1"/>
</dbReference>
<comment type="caution">
    <text evidence="1">The sequence shown here is derived from an EMBL/GenBank/DDBJ whole genome shotgun (WGS) entry which is preliminary data.</text>
</comment>
<gene>
    <name evidence="1" type="ORF">GCM10022254_11680</name>
</gene>
<reference evidence="2" key="1">
    <citation type="journal article" date="2019" name="Int. J. Syst. Evol. Microbiol.">
        <title>The Global Catalogue of Microorganisms (GCM) 10K type strain sequencing project: providing services to taxonomists for standard genome sequencing and annotation.</title>
        <authorList>
            <consortium name="The Broad Institute Genomics Platform"/>
            <consortium name="The Broad Institute Genome Sequencing Center for Infectious Disease"/>
            <person name="Wu L."/>
            <person name="Ma J."/>
        </authorList>
    </citation>
    <scope>NUCLEOTIDE SEQUENCE [LARGE SCALE GENOMIC DNA]</scope>
    <source>
        <strain evidence="2">JCM 17440</strain>
    </source>
</reference>
<proteinExistence type="predicted"/>
<accession>A0ABP8BUK9</accession>
<organism evidence="1 2">
    <name type="scientific">Actinomadura meridiana</name>
    <dbReference type="NCBI Taxonomy" id="559626"/>
    <lineage>
        <taxon>Bacteria</taxon>
        <taxon>Bacillati</taxon>
        <taxon>Actinomycetota</taxon>
        <taxon>Actinomycetes</taxon>
        <taxon>Streptosporangiales</taxon>
        <taxon>Thermomonosporaceae</taxon>
        <taxon>Actinomadura</taxon>
    </lineage>
</organism>
<evidence type="ECO:0008006" key="3">
    <source>
        <dbReference type="Google" id="ProtNLM"/>
    </source>
</evidence>
<sequence>MLAVEIPRLCDHIPIERIEEEELLQVPTSNQPAAIDKLQSERSNRPQPPKIILSANGCSWIPQPRERRAAEAFGMGRRPLVRVPPVAGGTSRHGLWRHLTEPTLLSHWWTPADLPDGIGPGYGPLEVIARNKINRHRIHTPGGRT</sequence>
<dbReference type="EMBL" id="BAABAS010000004">
    <property type="protein sequence ID" value="GAA4226495.1"/>
    <property type="molecule type" value="Genomic_DNA"/>
</dbReference>
<protein>
    <recommendedName>
        <fullName evidence="3">Transposase</fullName>
    </recommendedName>
</protein>
<keyword evidence="2" id="KW-1185">Reference proteome</keyword>
<dbReference type="Proteomes" id="UP001501710">
    <property type="component" value="Unassembled WGS sequence"/>
</dbReference>
<name>A0ABP8BUK9_9ACTN</name>
<evidence type="ECO:0000313" key="1">
    <source>
        <dbReference type="EMBL" id="GAA4226495.1"/>
    </source>
</evidence>
<evidence type="ECO:0000313" key="2">
    <source>
        <dbReference type="Proteomes" id="UP001501710"/>
    </source>
</evidence>